<dbReference type="InterPro" id="IPR001647">
    <property type="entry name" value="HTH_TetR"/>
</dbReference>
<dbReference type="EMBL" id="UHFA01000002">
    <property type="protein sequence ID" value="SUN35257.1"/>
    <property type="molecule type" value="Genomic_DNA"/>
</dbReference>
<evidence type="ECO:0000313" key="4">
    <source>
        <dbReference type="Proteomes" id="UP000254082"/>
    </source>
</evidence>
<dbReference type="InterPro" id="IPR050624">
    <property type="entry name" value="HTH-type_Tx_Regulator"/>
</dbReference>
<dbReference type="Gene3D" id="1.10.357.10">
    <property type="entry name" value="Tetracycline Repressor, domain 2"/>
    <property type="match status" value="1"/>
</dbReference>
<organism evidence="3 4">
    <name type="scientific">Streptococcus downei MFe28</name>
    <dbReference type="NCBI Taxonomy" id="764290"/>
    <lineage>
        <taxon>Bacteria</taxon>
        <taxon>Bacillati</taxon>
        <taxon>Bacillota</taxon>
        <taxon>Bacilli</taxon>
        <taxon>Lactobacillales</taxon>
        <taxon>Streptococcaceae</taxon>
        <taxon>Streptococcus</taxon>
    </lineage>
</organism>
<dbReference type="SUPFAM" id="SSF46689">
    <property type="entry name" value="Homeodomain-like"/>
    <property type="match status" value="1"/>
</dbReference>
<dbReference type="OrthoDB" id="2241747at2"/>
<evidence type="ECO:0000259" key="2">
    <source>
        <dbReference type="Pfam" id="PF00440"/>
    </source>
</evidence>
<accession>A0A380JCZ0</accession>
<keyword evidence="1" id="KW-0238">DNA-binding</keyword>
<evidence type="ECO:0000256" key="1">
    <source>
        <dbReference type="ARBA" id="ARBA00023125"/>
    </source>
</evidence>
<dbReference type="InterPro" id="IPR009057">
    <property type="entry name" value="Homeodomain-like_sf"/>
</dbReference>
<dbReference type="PANTHER" id="PTHR43479:SF11">
    <property type="entry name" value="ACREF_ENVCD OPERON REPRESSOR-RELATED"/>
    <property type="match status" value="1"/>
</dbReference>
<name>A0A380JCZ0_STRDO</name>
<feature type="domain" description="HTH tetR-type" evidence="2">
    <location>
        <begin position="26"/>
        <end position="56"/>
    </location>
</feature>
<evidence type="ECO:0000313" key="3">
    <source>
        <dbReference type="EMBL" id="SUN35257.1"/>
    </source>
</evidence>
<proteinExistence type="predicted"/>
<dbReference type="Proteomes" id="UP000254082">
    <property type="component" value="Unassembled WGS sequence"/>
</dbReference>
<dbReference type="AlphaFoldDB" id="A0A380JCZ0"/>
<keyword evidence="4" id="KW-1185">Reference proteome</keyword>
<protein>
    <submittedName>
        <fullName evidence="3">TetR family transcriptional regulator</fullName>
    </submittedName>
</protein>
<reference evidence="3 4" key="1">
    <citation type="submission" date="2018-06" db="EMBL/GenBank/DDBJ databases">
        <authorList>
            <consortium name="Pathogen Informatics"/>
            <person name="Doyle S."/>
        </authorList>
    </citation>
    <scope>NUCLEOTIDE SEQUENCE [LARGE SCALE GENOMIC DNA]</scope>
    <source>
        <strain evidence="4">NCTC 11391</strain>
    </source>
</reference>
<sequence>MVQGSREAIVNAVFRIARKNPNQREITMAEIAKEAGISRQAIYQKHFSNVEEIFDYIHRSMTDEVFEVFKTSITNPKNHSIYEAVAKDIIPLVYQKRDHAYVFYHTSLDTGIFTFLEEHYIDLLEYATIDITNRGPFSNKSMMRIVINYIFSIVGEWIAEDFPDPPEVFAKKFLDLMESSPKDLIDARPAPDKK</sequence>
<dbReference type="PANTHER" id="PTHR43479">
    <property type="entry name" value="ACREF/ENVCD OPERON REPRESSOR-RELATED"/>
    <property type="match status" value="1"/>
</dbReference>
<dbReference type="Pfam" id="PF00440">
    <property type="entry name" value="TetR_N"/>
    <property type="match status" value="1"/>
</dbReference>
<dbReference type="GO" id="GO:0003677">
    <property type="term" value="F:DNA binding"/>
    <property type="evidence" value="ECO:0007669"/>
    <property type="project" value="UniProtKB-KW"/>
</dbReference>
<gene>
    <name evidence="3" type="ORF">NCTC11391_00234</name>
</gene>
<dbReference type="RefSeq" id="WP_002996164.1">
    <property type="nucleotide sequence ID" value="NZ_UHFA01000002.1"/>
</dbReference>